<dbReference type="SUPFAM" id="SSF52743">
    <property type="entry name" value="Subtilisin-like"/>
    <property type="match status" value="1"/>
</dbReference>
<sequence>MVEILVKWLLFFVSSNLAFNFVLCTSNYPSTKTIYIVQIDKWAKPALFVDHTQWYSSMIKSVTSQPNKEDYTEDDDRIIYTYHTAFHGIAAQLSQEEVEKLQEKQGVIAVFPEEIYQLHTTRSPMFLGLENIYGTNIWFQKLSQQSDVVVGVLDTGIWAESPSFNDTGLGPPPIHWKGKCEIGRGFDRHHCNRKIVGARVFYRGYEAASGKINEKDEYKSPRDQDGHGTHTAATVGGSPVRGANLLGYAYGTAKGMAPGARVAVYKVCWTGGCFSSDILSAVDQAVADGVNVLSISLGGGVSSYYRDSLAIAAFGAMEKGVFVSCSAGNGGPDPVSLTNVSPWITTVGASTVDRDFPAVVKLGTGKIFTGTSLYSGRRTLSVNNQYPIIYLASNSSSPTPSSLCLEGTLDRHSVAGKIVICDRGISPRVQKGQVVKDAGGVGMILCNTAVNGEELVADSHLLPTIAVGETTGNLIKHYASMNKRATATLQFLGTKIGIKPAPVVAAFSSRGPNFLSLEILKPDCVAPGVNILAAWTGDMGPSSLPTDHRRTKFNILSGTSMSCPHVSGIAALLKAKHPDWSPAAIKSALMTTAYIHDNAFHPLKDASTGLASTPYDHGAGHINPSKALDPGLIYDIEAQDYFDFLCSQGLTPSQLTVFAKFSNRKCRQFFADPGGLNYPAISPVFPEETKISVLTHRRTVTNVGPPISDYHVVISPFKGAIVEVEPTRLNFTQKYQKLSYKVTFKTRSRQKAPEFGHLVWKNKAHSVRSPIVITWLPPL</sequence>
<evidence type="ECO:0000256" key="10">
    <source>
        <dbReference type="PROSITE-ProRule" id="PRU01240"/>
    </source>
</evidence>
<evidence type="ECO:0000256" key="5">
    <source>
        <dbReference type="ARBA" id="ARBA00022729"/>
    </source>
</evidence>
<dbReference type="Gene3D" id="3.30.70.80">
    <property type="entry name" value="Peptidase S8 propeptide/proteinase inhibitor I9"/>
    <property type="match status" value="1"/>
</dbReference>
<feature type="domain" description="PA" evidence="14">
    <location>
        <begin position="400"/>
        <end position="474"/>
    </location>
</feature>
<dbReference type="Pfam" id="PF17766">
    <property type="entry name" value="fn3_6"/>
    <property type="match status" value="1"/>
</dbReference>
<protein>
    <recommendedName>
        <fullName evidence="19">Subtilisin-like protease SBT1.3</fullName>
    </recommendedName>
</protein>
<evidence type="ECO:0000256" key="11">
    <source>
        <dbReference type="SAM" id="MobiDB-lite"/>
    </source>
</evidence>
<feature type="active site" description="Charge relay system" evidence="9 10">
    <location>
        <position position="154"/>
    </location>
</feature>
<proteinExistence type="inferred from homology"/>
<dbReference type="InterPro" id="IPR037045">
    <property type="entry name" value="S8pro/Inhibitor_I9_sf"/>
</dbReference>
<dbReference type="InterPro" id="IPR036852">
    <property type="entry name" value="Peptidase_S8/S53_dom_sf"/>
</dbReference>
<dbReference type="CDD" id="cd02120">
    <property type="entry name" value="PA_subtilisin_like"/>
    <property type="match status" value="1"/>
</dbReference>
<evidence type="ECO:0000259" key="16">
    <source>
        <dbReference type="Pfam" id="PF17766"/>
    </source>
</evidence>
<dbReference type="GO" id="GO:0004252">
    <property type="term" value="F:serine-type endopeptidase activity"/>
    <property type="evidence" value="ECO:0007669"/>
    <property type="project" value="UniProtKB-UniRule"/>
</dbReference>
<dbReference type="Pfam" id="PF00082">
    <property type="entry name" value="Peptidase_S8"/>
    <property type="match status" value="1"/>
</dbReference>
<evidence type="ECO:0000259" key="14">
    <source>
        <dbReference type="Pfam" id="PF02225"/>
    </source>
</evidence>
<dbReference type="Gene3D" id="3.40.50.200">
    <property type="entry name" value="Peptidase S8/S53 domain"/>
    <property type="match status" value="1"/>
</dbReference>
<dbReference type="InterPro" id="IPR045051">
    <property type="entry name" value="SBT"/>
</dbReference>
<feature type="active site" description="Charge relay system" evidence="9 10">
    <location>
        <position position="227"/>
    </location>
</feature>
<evidence type="ECO:0000256" key="3">
    <source>
        <dbReference type="ARBA" id="ARBA00022525"/>
    </source>
</evidence>
<name>A0ABD2ZXN4_9GENT</name>
<feature type="domain" description="Inhibitor I9" evidence="15">
    <location>
        <begin position="35"/>
        <end position="119"/>
    </location>
</feature>
<dbReference type="PANTHER" id="PTHR10795">
    <property type="entry name" value="PROPROTEIN CONVERTASE SUBTILISIN/KEXIN"/>
    <property type="match status" value="1"/>
</dbReference>
<dbReference type="GO" id="GO:0006508">
    <property type="term" value="P:proteolysis"/>
    <property type="evidence" value="ECO:0007669"/>
    <property type="project" value="UniProtKB-KW"/>
</dbReference>
<dbReference type="Proteomes" id="UP001630127">
    <property type="component" value="Unassembled WGS sequence"/>
</dbReference>
<dbReference type="InterPro" id="IPR010259">
    <property type="entry name" value="S8pro/Inhibitor_I9"/>
</dbReference>
<dbReference type="InterPro" id="IPR041469">
    <property type="entry name" value="Subtilisin-like_FN3"/>
</dbReference>
<dbReference type="FunFam" id="3.30.70.80:FF:000003">
    <property type="entry name" value="Subtilisin-like protease SBT1.9"/>
    <property type="match status" value="1"/>
</dbReference>
<dbReference type="GO" id="GO:0048731">
    <property type="term" value="P:system development"/>
    <property type="evidence" value="ECO:0007669"/>
    <property type="project" value="UniProtKB-ARBA"/>
</dbReference>
<dbReference type="InterPro" id="IPR000209">
    <property type="entry name" value="Peptidase_S8/S53_dom"/>
</dbReference>
<gene>
    <name evidence="17" type="ORF">ACH5RR_017040</name>
</gene>
<keyword evidence="6 10" id="KW-0378">Hydrolase</keyword>
<feature type="compositionally biased region" description="Basic and acidic residues" evidence="11">
    <location>
        <begin position="213"/>
        <end position="228"/>
    </location>
</feature>
<dbReference type="PRINTS" id="PR00723">
    <property type="entry name" value="SUBTILISIN"/>
</dbReference>
<evidence type="ECO:0000256" key="7">
    <source>
        <dbReference type="ARBA" id="ARBA00022825"/>
    </source>
</evidence>
<dbReference type="CDD" id="cd04852">
    <property type="entry name" value="Peptidases_S8_3"/>
    <property type="match status" value="1"/>
</dbReference>
<evidence type="ECO:0000256" key="9">
    <source>
        <dbReference type="PIRSR" id="PIRSR615500-1"/>
    </source>
</evidence>
<dbReference type="FunFam" id="3.50.30.30:FF:000005">
    <property type="entry name" value="subtilisin-like protease SBT1.5"/>
    <property type="match status" value="1"/>
</dbReference>
<evidence type="ECO:0000256" key="2">
    <source>
        <dbReference type="ARBA" id="ARBA00011073"/>
    </source>
</evidence>
<feature type="domain" description="Subtilisin-like protease fibronectin type-III" evidence="16">
    <location>
        <begin position="676"/>
        <end position="773"/>
    </location>
</feature>
<dbReference type="InterPro" id="IPR023828">
    <property type="entry name" value="Peptidase_S8_Ser-AS"/>
</dbReference>
<accession>A0ABD2ZXN4</accession>
<keyword evidence="4 10" id="KW-0645">Protease</keyword>
<comment type="subcellular location">
    <subcellularLocation>
        <location evidence="1">Secreted</location>
    </subcellularLocation>
</comment>
<dbReference type="FunFam" id="3.40.50.200:FF:000006">
    <property type="entry name" value="Subtilisin-like protease SBT1.5"/>
    <property type="match status" value="1"/>
</dbReference>
<feature type="chain" id="PRO_5044864011" description="Subtilisin-like protease SBT1.3" evidence="12">
    <location>
        <begin position="19"/>
        <end position="779"/>
    </location>
</feature>
<dbReference type="Pfam" id="PF05922">
    <property type="entry name" value="Inhibitor_I9"/>
    <property type="match status" value="1"/>
</dbReference>
<dbReference type="InterPro" id="IPR034197">
    <property type="entry name" value="Peptidases_S8_3"/>
</dbReference>
<dbReference type="PROSITE" id="PS00138">
    <property type="entry name" value="SUBTILASE_SER"/>
    <property type="match status" value="1"/>
</dbReference>
<keyword evidence="18" id="KW-1185">Reference proteome</keyword>
<feature type="domain" description="Peptidase S8/S53" evidence="13">
    <location>
        <begin position="146"/>
        <end position="597"/>
    </location>
</feature>
<evidence type="ECO:0000256" key="12">
    <source>
        <dbReference type="SAM" id="SignalP"/>
    </source>
</evidence>
<dbReference type="Gene3D" id="2.60.40.2310">
    <property type="match status" value="1"/>
</dbReference>
<keyword evidence="8" id="KW-0325">Glycoprotein</keyword>
<evidence type="ECO:0008006" key="19">
    <source>
        <dbReference type="Google" id="ProtNLM"/>
    </source>
</evidence>
<evidence type="ECO:0000259" key="13">
    <source>
        <dbReference type="Pfam" id="PF00082"/>
    </source>
</evidence>
<dbReference type="GO" id="GO:0005576">
    <property type="term" value="C:extracellular region"/>
    <property type="evidence" value="ECO:0007669"/>
    <property type="project" value="UniProtKB-SubCell"/>
</dbReference>
<comment type="caution">
    <text evidence="17">The sequence shown here is derived from an EMBL/GenBank/DDBJ whole genome shotgun (WGS) entry which is preliminary data.</text>
</comment>
<evidence type="ECO:0000259" key="15">
    <source>
        <dbReference type="Pfam" id="PF05922"/>
    </source>
</evidence>
<reference evidence="17 18" key="1">
    <citation type="submission" date="2024-11" db="EMBL/GenBank/DDBJ databases">
        <title>A near-complete genome assembly of Cinchona calisaya.</title>
        <authorList>
            <person name="Lian D.C."/>
            <person name="Zhao X.W."/>
            <person name="Wei L."/>
        </authorList>
    </citation>
    <scope>NUCLEOTIDE SEQUENCE [LARGE SCALE GENOMIC DNA]</scope>
    <source>
        <tissue evidence="17">Nenye</tissue>
    </source>
</reference>
<dbReference type="Gene3D" id="3.50.30.30">
    <property type="match status" value="1"/>
</dbReference>
<dbReference type="AlphaFoldDB" id="A0ABD2ZXN4"/>
<evidence type="ECO:0000256" key="6">
    <source>
        <dbReference type="ARBA" id="ARBA00022801"/>
    </source>
</evidence>
<comment type="similarity">
    <text evidence="2 10">Belongs to the peptidase S8 family.</text>
</comment>
<keyword evidence="5 12" id="KW-0732">Signal</keyword>
<feature type="signal peptide" evidence="12">
    <location>
        <begin position="1"/>
        <end position="18"/>
    </location>
</feature>
<evidence type="ECO:0000256" key="1">
    <source>
        <dbReference type="ARBA" id="ARBA00004613"/>
    </source>
</evidence>
<evidence type="ECO:0000313" key="17">
    <source>
        <dbReference type="EMBL" id="KAL3524206.1"/>
    </source>
</evidence>
<evidence type="ECO:0000256" key="8">
    <source>
        <dbReference type="ARBA" id="ARBA00023180"/>
    </source>
</evidence>
<dbReference type="Pfam" id="PF02225">
    <property type="entry name" value="PA"/>
    <property type="match status" value="1"/>
</dbReference>
<dbReference type="PROSITE" id="PS51892">
    <property type="entry name" value="SUBTILASE"/>
    <property type="match status" value="1"/>
</dbReference>
<dbReference type="InterPro" id="IPR015500">
    <property type="entry name" value="Peptidase_S8_subtilisin-rel"/>
</dbReference>
<feature type="region of interest" description="Disordered" evidence="11">
    <location>
        <begin position="213"/>
        <end position="236"/>
    </location>
</feature>
<organism evidence="17 18">
    <name type="scientific">Cinchona calisaya</name>
    <dbReference type="NCBI Taxonomy" id="153742"/>
    <lineage>
        <taxon>Eukaryota</taxon>
        <taxon>Viridiplantae</taxon>
        <taxon>Streptophyta</taxon>
        <taxon>Embryophyta</taxon>
        <taxon>Tracheophyta</taxon>
        <taxon>Spermatophyta</taxon>
        <taxon>Magnoliopsida</taxon>
        <taxon>eudicotyledons</taxon>
        <taxon>Gunneridae</taxon>
        <taxon>Pentapetalae</taxon>
        <taxon>asterids</taxon>
        <taxon>lamiids</taxon>
        <taxon>Gentianales</taxon>
        <taxon>Rubiaceae</taxon>
        <taxon>Cinchonoideae</taxon>
        <taxon>Cinchoneae</taxon>
        <taxon>Cinchona</taxon>
    </lineage>
</organism>
<feature type="active site" description="Charge relay system" evidence="9 10">
    <location>
        <position position="560"/>
    </location>
</feature>
<evidence type="ECO:0000313" key="18">
    <source>
        <dbReference type="Proteomes" id="UP001630127"/>
    </source>
</evidence>
<dbReference type="EMBL" id="JBJUIK010000007">
    <property type="protein sequence ID" value="KAL3524206.1"/>
    <property type="molecule type" value="Genomic_DNA"/>
</dbReference>
<evidence type="ECO:0000256" key="4">
    <source>
        <dbReference type="ARBA" id="ARBA00022670"/>
    </source>
</evidence>
<keyword evidence="7 10" id="KW-0720">Serine protease</keyword>
<dbReference type="InterPro" id="IPR003137">
    <property type="entry name" value="PA_domain"/>
</dbReference>
<keyword evidence="3" id="KW-0964">Secreted</keyword>